<accession>A0A0G3LZR2</accession>
<reference evidence="1 2" key="1">
    <citation type="submission" date="2014-11" db="EMBL/GenBank/DDBJ databases">
        <authorList>
            <person name="Park G.-S."/>
            <person name="Hong S.-J."/>
            <person name="Jung B.K."/>
            <person name="Khan A.R."/>
            <person name="Kwak Y."/>
            <person name="Shin J.-H."/>
        </authorList>
    </citation>
    <scope>NUCLEOTIDE SEQUENCE [LARGE SCALE GENOMIC DNA]</scope>
    <source>
        <strain evidence="1 2">DSM 27622</strain>
    </source>
</reference>
<name>A0A0G3LZR2_CHRGL</name>
<proteinExistence type="predicted"/>
<dbReference type="RefSeq" id="WP_053327311.1">
    <property type="nucleotide sequence ID" value="NZ_CP009928.1"/>
</dbReference>
<dbReference type="EMBL" id="CP009928">
    <property type="protein sequence ID" value="AKK72094.1"/>
    <property type="molecule type" value="Genomic_DNA"/>
</dbReference>
<sequence>MLSFLGYVNDKAKWIIWCDENNLFRYELKELSPIVYLNLDRDTIDTLAKIYPSELVKELYNYTDAEYEKIYQDNQISTVLDVKEQYIILEKQKLVRDIFENILERQILL</sequence>
<evidence type="ECO:0000313" key="2">
    <source>
        <dbReference type="Proteomes" id="UP000035213"/>
    </source>
</evidence>
<gene>
    <name evidence="1" type="ORF">OK18_05110</name>
</gene>
<dbReference type="KEGG" id="cgn:OK18_05110"/>
<organism evidence="1 2">
    <name type="scientific">Chryseobacterium gallinarum</name>
    <dbReference type="NCBI Taxonomy" id="1324352"/>
    <lineage>
        <taxon>Bacteria</taxon>
        <taxon>Pseudomonadati</taxon>
        <taxon>Bacteroidota</taxon>
        <taxon>Flavobacteriia</taxon>
        <taxon>Flavobacteriales</taxon>
        <taxon>Weeksellaceae</taxon>
        <taxon>Chryseobacterium group</taxon>
        <taxon>Chryseobacterium</taxon>
    </lineage>
</organism>
<dbReference type="Proteomes" id="UP000035213">
    <property type="component" value="Chromosome"/>
</dbReference>
<dbReference type="AlphaFoldDB" id="A0A0G3LZR2"/>
<evidence type="ECO:0000313" key="1">
    <source>
        <dbReference type="EMBL" id="AKK72094.1"/>
    </source>
</evidence>
<dbReference type="OrthoDB" id="10004855at2"/>
<dbReference type="PATRIC" id="fig|1324352.5.peg.1087"/>
<protein>
    <submittedName>
        <fullName evidence="1">Uncharacterized protein</fullName>
    </submittedName>
</protein>